<reference evidence="1" key="1">
    <citation type="submission" date="2021-02" db="EMBL/GenBank/DDBJ databases">
        <authorList>
            <person name="Nowell W R."/>
        </authorList>
    </citation>
    <scope>NUCLEOTIDE SEQUENCE</scope>
</reference>
<evidence type="ECO:0000313" key="1">
    <source>
        <dbReference type="EMBL" id="CAF4448809.1"/>
    </source>
</evidence>
<dbReference type="AlphaFoldDB" id="A0A820S7V7"/>
<proteinExistence type="predicted"/>
<dbReference type="EMBL" id="CAJOAY010035020">
    <property type="protein sequence ID" value="CAF4448809.1"/>
    <property type="molecule type" value="Genomic_DNA"/>
</dbReference>
<name>A0A820S7V7_9BILA</name>
<dbReference type="Proteomes" id="UP000663881">
    <property type="component" value="Unassembled WGS sequence"/>
</dbReference>
<gene>
    <name evidence="1" type="ORF">OKA104_LOCUS54046</name>
</gene>
<evidence type="ECO:0000313" key="2">
    <source>
        <dbReference type="Proteomes" id="UP000663881"/>
    </source>
</evidence>
<comment type="caution">
    <text evidence="1">The sequence shown here is derived from an EMBL/GenBank/DDBJ whole genome shotgun (WGS) entry which is preliminary data.</text>
</comment>
<sequence>MNENNSDENFNQEDLSNKMMQIVMKYDSTTKQTQPFIQTDKSDFIVSNYIENQQNEHTTLK</sequence>
<feature type="non-terminal residue" evidence="1">
    <location>
        <position position="61"/>
    </location>
</feature>
<organism evidence="1 2">
    <name type="scientific">Adineta steineri</name>
    <dbReference type="NCBI Taxonomy" id="433720"/>
    <lineage>
        <taxon>Eukaryota</taxon>
        <taxon>Metazoa</taxon>
        <taxon>Spiralia</taxon>
        <taxon>Gnathifera</taxon>
        <taxon>Rotifera</taxon>
        <taxon>Eurotatoria</taxon>
        <taxon>Bdelloidea</taxon>
        <taxon>Adinetida</taxon>
        <taxon>Adinetidae</taxon>
        <taxon>Adineta</taxon>
    </lineage>
</organism>
<accession>A0A820S7V7</accession>
<protein>
    <submittedName>
        <fullName evidence="1">Uncharacterized protein</fullName>
    </submittedName>
</protein>